<proteinExistence type="predicted"/>
<accession>A0A126V2U4</accession>
<evidence type="ECO:0000313" key="2">
    <source>
        <dbReference type="Proteomes" id="UP000070371"/>
    </source>
</evidence>
<sequence length="65" mass="6977">MVQTGVIEAAMLWPKAALTHNMVEVAPYMLKADLGAVNSNTLRINAGVWVGCSRGSENSHSKRGH</sequence>
<dbReference type="Proteomes" id="UP000070371">
    <property type="component" value="Chromosome"/>
</dbReference>
<dbReference type="EMBL" id="CP014327">
    <property type="protein sequence ID" value="AML52019.1"/>
    <property type="molecule type" value="Genomic_DNA"/>
</dbReference>
<organism evidence="1 2">
    <name type="scientific">Falsihalocynthiibacter arcticus</name>
    <dbReference type="NCBI Taxonomy" id="1579316"/>
    <lineage>
        <taxon>Bacteria</taxon>
        <taxon>Pseudomonadati</taxon>
        <taxon>Pseudomonadota</taxon>
        <taxon>Alphaproteobacteria</taxon>
        <taxon>Rhodobacterales</taxon>
        <taxon>Roseobacteraceae</taxon>
        <taxon>Falsihalocynthiibacter</taxon>
    </lineage>
</organism>
<evidence type="ECO:0000313" key="1">
    <source>
        <dbReference type="EMBL" id="AML52019.1"/>
    </source>
</evidence>
<gene>
    <name evidence="1" type="ORF">RC74_12725</name>
</gene>
<dbReference type="AlphaFoldDB" id="A0A126V2U4"/>
<dbReference type="KEGG" id="hat:RC74_12725"/>
<reference evidence="1 2" key="1">
    <citation type="submission" date="2016-02" db="EMBL/GenBank/DDBJ databases">
        <title>Complete genome sequence of Halocynthiibacter arcticus PAMC 20958t from arctic marine sediment.</title>
        <authorList>
            <person name="Lee Y.M."/>
            <person name="Baek K."/>
            <person name="Lee H.K."/>
            <person name="Shin S.C."/>
        </authorList>
    </citation>
    <scope>NUCLEOTIDE SEQUENCE [LARGE SCALE GENOMIC DNA]</scope>
    <source>
        <strain evidence="1">PAMC 20958</strain>
    </source>
</reference>
<keyword evidence="2" id="KW-1185">Reference proteome</keyword>
<protein>
    <submittedName>
        <fullName evidence="1">Uncharacterized protein</fullName>
    </submittedName>
</protein>
<name>A0A126V2U4_9RHOB</name>